<keyword evidence="5 7" id="KW-0573">Peptidoglycan synthesis</keyword>
<evidence type="ECO:0000313" key="10">
    <source>
        <dbReference type="Proteomes" id="UP000185192"/>
    </source>
</evidence>
<dbReference type="InterPro" id="IPR038063">
    <property type="entry name" value="Transpep_catalytic_dom"/>
</dbReference>
<dbReference type="GO" id="GO:0071972">
    <property type="term" value="F:peptidoglycan L,D-transpeptidase activity"/>
    <property type="evidence" value="ECO:0007669"/>
    <property type="project" value="TreeGrafter"/>
</dbReference>
<dbReference type="PANTHER" id="PTHR30582:SF2">
    <property type="entry name" value="L,D-TRANSPEPTIDASE YCIB-RELATED"/>
    <property type="match status" value="1"/>
</dbReference>
<dbReference type="SUPFAM" id="SSF141523">
    <property type="entry name" value="L,D-transpeptidase catalytic domain-like"/>
    <property type="match status" value="1"/>
</dbReference>
<dbReference type="RefSeq" id="WP_074205708.1">
    <property type="nucleotide sequence ID" value="NZ_FSQW01000002.1"/>
</dbReference>
<dbReference type="AlphaFoldDB" id="A0A1N6G8U4"/>
<evidence type="ECO:0000256" key="6">
    <source>
        <dbReference type="ARBA" id="ARBA00023316"/>
    </source>
</evidence>
<proteinExistence type="inferred from homology"/>
<dbReference type="CDD" id="cd16913">
    <property type="entry name" value="YkuD_like"/>
    <property type="match status" value="1"/>
</dbReference>
<gene>
    <name evidence="9" type="ORF">SAMN02745824_2725</name>
</gene>
<evidence type="ECO:0000256" key="7">
    <source>
        <dbReference type="PROSITE-ProRule" id="PRU01373"/>
    </source>
</evidence>
<evidence type="ECO:0000259" key="8">
    <source>
        <dbReference type="PROSITE" id="PS52029"/>
    </source>
</evidence>
<dbReference type="InterPro" id="IPR050979">
    <property type="entry name" value="LD-transpeptidase"/>
</dbReference>
<dbReference type="GO" id="GO:0016740">
    <property type="term" value="F:transferase activity"/>
    <property type="evidence" value="ECO:0007669"/>
    <property type="project" value="UniProtKB-KW"/>
</dbReference>
<dbReference type="GO" id="GO:0071555">
    <property type="term" value="P:cell wall organization"/>
    <property type="evidence" value="ECO:0007669"/>
    <property type="project" value="UniProtKB-UniRule"/>
</dbReference>
<evidence type="ECO:0000256" key="5">
    <source>
        <dbReference type="ARBA" id="ARBA00022984"/>
    </source>
</evidence>
<dbReference type="GO" id="GO:0018104">
    <property type="term" value="P:peptidoglycan-protein cross-linking"/>
    <property type="evidence" value="ECO:0007669"/>
    <property type="project" value="TreeGrafter"/>
</dbReference>
<dbReference type="OrthoDB" id="463216at2"/>
<evidence type="ECO:0000256" key="2">
    <source>
        <dbReference type="ARBA" id="ARBA00005992"/>
    </source>
</evidence>
<dbReference type="PANTHER" id="PTHR30582">
    <property type="entry name" value="L,D-TRANSPEPTIDASE"/>
    <property type="match status" value="1"/>
</dbReference>
<keyword evidence="6 7" id="KW-0961">Cell wall biogenesis/degradation</keyword>
<sequence length="240" mass="25112">MVQKIALRASVAILALAGLALLALLVLGLTRAITSSASAASAESGTEAAATIATKNPVAPVPETASADLPQAVESPKSSPLPLAGSSPFTVKRVLQIDEPFVHGFYKWDDEGVPDGPIIITVDLKAESISVFRGGYEIGAAAILYGADEKPTPTGVFPITQKSKDHVSNLYHTPMPYMLRMTNDGISIHGSDVEYGYATHGCIGVPTPFAELLFQQVKLGDRVIVTDGKMLNVGQTIVAG</sequence>
<organism evidence="9 10">
    <name type="scientific">Parasphingorhabdus marina DSM 22363</name>
    <dbReference type="NCBI Taxonomy" id="1123272"/>
    <lineage>
        <taxon>Bacteria</taxon>
        <taxon>Pseudomonadati</taxon>
        <taxon>Pseudomonadota</taxon>
        <taxon>Alphaproteobacteria</taxon>
        <taxon>Sphingomonadales</taxon>
        <taxon>Sphingomonadaceae</taxon>
        <taxon>Parasphingorhabdus</taxon>
    </lineage>
</organism>
<dbReference type="EMBL" id="FSQW01000002">
    <property type="protein sequence ID" value="SIO03928.1"/>
    <property type="molecule type" value="Genomic_DNA"/>
</dbReference>
<accession>A0A1N6G8U4</accession>
<dbReference type="Proteomes" id="UP000185192">
    <property type="component" value="Unassembled WGS sequence"/>
</dbReference>
<feature type="active site" description="Nucleophile" evidence="7">
    <location>
        <position position="202"/>
    </location>
</feature>
<keyword evidence="9" id="KW-0449">Lipoprotein</keyword>
<dbReference type="PROSITE" id="PS52029">
    <property type="entry name" value="LD_TPASE"/>
    <property type="match status" value="1"/>
</dbReference>
<evidence type="ECO:0000256" key="3">
    <source>
        <dbReference type="ARBA" id="ARBA00022679"/>
    </source>
</evidence>
<evidence type="ECO:0000313" key="9">
    <source>
        <dbReference type="EMBL" id="SIO03928.1"/>
    </source>
</evidence>
<dbReference type="GO" id="GO:0008360">
    <property type="term" value="P:regulation of cell shape"/>
    <property type="evidence" value="ECO:0007669"/>
    <property type="project" value="UniProtKB-UniRule"/>
</dbReference>
<keyword evidence="10" id="KW-1185">Reference proteome</keyword>
<reference evidence="10" key="1">
    <citation type="submission" date="2016-11" db="EMBL/GenBank/DDBJ databases">
        <authorList>
            <person name="Varghese N."/>
            <person name="Submissions S."/>
        </authorList>
    </citation>
    <scope>NUCLEOTIDE SEQUENCE [LARGE SCALE GENOMIC DNA]</scope>
    <source>
        <strain evidence="10">DSM 22363</strain>
    </source>
</reference>
<name>A0A1N6G8U4_9SPHN</name>
<dbReference type="GO" id="GO:0005576">
    <property type="term" value="C:extracellular region"/>
    <property type="evidence" value="ECO:0007669"/>
    <property type="project" value="TreeGrafter"/>
</dbReference>
<protein>
    <submittedName>
        <fullName evidence="9">Lipoprotein-anchoring transpeptidase ErfK/SrfK</fullName>
    </submittedName>
</protein>
<feature type="domain" description="L,D-TPase catalytic" evidence="8">
    <location>
        <begin position="118"/>
        <end position="226"/>
    </location>
</feature>
<dbReference type="STRING" id="1123272.SAMN02745824_2725"/>
<evidence type="ECO:0000256" key="4">
    <source>
        <dbReference type="ARBA" id="ARBA00022960"/>
    </source>
</evidence>
<feature type="active site" description="Proton donor/acceptor" evidence="7">
    <location>
        <position position="189"/>
    </location>
</feature>
<dbReference type="Gene3D" id="2.40.440.10">
    <property type="entry name" value="L,D-transpeptidase catalytic domain-like"/>
    <property type="match status" value="1"/>
</dbReference>
<dbReference type="Pfam" id="PF03734">
    <property type="entry name" value="YkuD"/>
    <property type="match status" value="1"/>
</dbReference>
<evidence type="ECO:0000256" key="1">
    <source>
        <dbReference type="ARBA" id="ARBA00004752"/>
    </source>
</evidence>
<dbReference type="UniPathway" id="UPA00219"/>
<comment type="similarity">
    <text evidence="2">Belongs to the YkuD family.</text>
</comment>
<keyword evidence="4 7" id="KW-0133">Cell shape</keyword>
<keyword evidence="3" id="KW-0808">Transferase</keyword>
<comment type="pathway">
    <text evidence="1 7">Cell wall biogenesis; peptidoglycan biosynthesis.</text>
</comment>
<dbReference type="InterPro" id="IPR005490">
    <property type="entry name" value="LD_TPept_cat_dom"/>
</dbReference>